<feature type="signal peptide" evidence="1">
    <location>
        <begin position="1"/>
        <end position="24"/>
    </location>
</feature>
<dbReference type="RefSeq" id="WP_061776394.1">
    <property type="nucleotide sequence ID" value="NZ_AYZH01000008.1"/>
</dbReference>
<dbReference type="InterPro" id="IPR013320">
    <property type="entry name" value="ConA-like_dom_sf"/>
</dbReference>
<dbReference type="AlphaFoldDB" id="A0A0R2DEN3"/>
<gene>
    <name evidence="2" type="ORF">FD13_GL002060</name>
</gene>
<organism evidence="2 3">
    <name type="scientific">Levilactobacillus senmaizukei DSM 21775 = NBRC 103853</name>
    <dbReference type="NCBI Taxonomy" id="1423803"/>
    <lineage>
        <taxon>Bacteria</taxon>
        <taxon>Bacillati</taxon>
        <taxon>Bacillota</taxon>
        <taxon>Bacilli</taxon>
        <taxon>Lactobacillales</taxon>
        <taxon>Lactobacillaceae</taxon>
        <taxon>Levilactobacillus</taxon>
    </lineage>
</organism>
<name>A0A0R2DEN3_9LACO</name>
<dbReference type="OrthoDB" id="2306834at2"/>
<sequence length="723" mass="79343">MFKRWLSASLILLAVCLRSNEITARADYSDALATAPQGILINKTNPFLTVDTTDKSSTSIVNGKNSEAPGTQIVRLHEKPYEFGAIWSTDSGYMDLKKVQKFSMWVYLGSQESPVSSGMAFVLQNDPAGLGALAKSPAGKKTKLPSETLGVWAADNLAHQGSKVHLAETAIQNSWALEFDTRHNGMDGASAAGQGQSFDLNAAPVHIASNYPAQSTTYIQHATDKGFLGGLLSRTDYHYSMDHKGVLVDPKNPDFLATGKWHHLSLRWDPRTEQMTYTFDDRDPKTNNPLPGLRQTVRIDPKKIDPAWPHSANEPAKVRWGFTSATGAAHDENLVIFENIPGLIVVDTYGEIIDVERKQALAPRDQVVSGDELQVAYHLNYKSGRQTWADIRAKLRLPDGINYERAEILYGNGKKQVLSLDEMTDRQIMIRLDQELSDVNDTAMINFYGKAMEVKETKMVPSVGSSFTSTARVASIATTQFRINPHADVDLQIISPNSVSLEANQDTTVLGKVVVTCNGDMGMNLRTKVKAALNDKPLDDLPVSADGLIRLPLKASQLKPGNNVLSLRAVTSHGDASQRVKVNIKVAGELKFAMVSPKENFQSGTLSGTPQLIKRAGRWKLAIQDTRGKDKQWSLSAQATPLTVDRQPAAGRVVYVDGDRRLTLSNTPTRVLTRSCDEKINDGKYEVTDDWKADTGVLLELNGGSKAGNYETKITWSLQDAPQ</sequence>
<dbReference type="EMBL" id="AYZH01000008">
    <property type="protein sequence ID" value="KRN02377.1"/>
    <property type="molecule type" value="Genomic_DNA"/>
</dbReference>
<dbReference type="Proteomes" id="UP000051589">
    <property type="component" value="Unassembled WGS sequence"/>
</dbReference>
<keyword evidence="3" id="KW-1185">Reference proteome</keyword>
<dbReference type="Gene3D" id="2.60.120.200">
    <property type="match status" value="1"/>
</dbReference>
<evidence type="ECO:0000313" key="3">
    <source>
        <dbReference type="Proteomes" id="UP000051589"/>
    </source>
</evidence>
<keyword evidence="1" id="KW-0732">Signal</keyword>
<feature type="chain" id="PRO_5038740486" description="WxL domain-containing protein" evidence="1">
    <location>
        <begin position="25"/>
        <end position="723"/>
    </location>
</feature>
<comment type="caution">
    <text evidence="2">The sequence shown here is derived from an EMBL/GenBank/DDBJ whole genome shotgun (WGS) entry which is preliminary data.</text>
</comment>
<evidence type="ECO:0008006" key="4">
    <source>
        <dbReference type="Google" id="ProtNLM"/>
    </source>
</evidence>
<evidence type="ECO:0000256" key="1">
    <source>
        <dbReference type="SAM" id="SignalP"/>
    </source>
</evidence>
<evidence type="ECO:0000313" key="2">
    <source>
        <dbReference type="EMBL" id="KRN02377.1"/>
    </source>
</evidence>
<protein>
    <recommendedName>
        <fullName evidence="4">WxL domain-containing protein</fullName>
    </recommendedName>
</protein>
<proteinExistence type="predicted"/>
<dbReference type="SUPFAM" id="SSF49899">
    <property type="entry name" value="Concanavalin A-like lectins/glucanases"/>
    <property type="match status" value="1"/>
</dbReference>
<dbReference type="STRING" id="1423803.FD13_GL002060"/>
<reference evidence="2 3" key="1">
    <citation type="journal article" date="2015" name="Genome Announc.">
        <title>Expanding the biotechnology potential of lactobacilli through comparative genomics of 213 strains and associated genera.</title>
        <authorList>
            <person name="Sun Z."/>
            <person name="Harris H.M."/>
            <person name="McCann A."/>
            <person name="Guo C."/>
            <person name="Argimon S."/>
            <person name="Zhang W."/>
            <person name="Yang X."/>
            <person name="Jeffery I.B."/>
            <person name="Cooney J.C."/>
            <person name="Kagawa T.F."/>
            <person name="Liu W."/>
            <person name="Song Y."/>
            <person name="Salvetti E."/>
            <person name="Wrobel A."/>
            <person name="Rasinkangas P."/>
            <person name="Parkhill J."/>
            <person name="Rea M.C."/>
            <person name="O'Sullivan O."/>
            <person name="Ritari J."/>
            <person name="Douillard F.P."/>
            <person name="Paul Ross R."/>
            <person name="Yang R."/>
            <person name="Briner A.E."/>
            <person name="Felis G.E."/>
            <person name="de Vos W.M."/>
            <person name="Barrangou R."/>
            <person name="Klaenhammer T.R."/>
            <person name="Caufield P.W."/>
            <person name="Cui Y."/>
            <person name="Zhang H."/>
            <person name="O'Toole P.W."/>
        </authorList>
    </citation>
    <scope>NUCLEOTIDE SEQUENCE [LARGE SCALE GENOMIC DNA]</scope>
    <source>
        <strain evidence="2 3">DSM 21775</strain>
    </source>
</reference>
<dbReference type="PATRIC" id="fig|1423803.3.peg.2120"/>
<accession>A0A0R2DEN3</accession>